<dbReference type="Pfam" id="PF05949">
    <property type="entry name" value="DUF881"/>
    <property type="match status" value="1"/>
</dbReference>
<dbReference type="PANTHER" id="PTHR37313">
    <property type="entry name" value="UPF0749 PROTEIN RV1825"/>
    <property type="match status" value="1"/>
</dbReference>
<evidence type="ECO:0000313" key="5">
    <source>
        <dbReference type="Proteomes" id="UP000188235"/>
    </source>
</evidence>
<dbReference type="InterPro" id="IPR010273">
    <property type="entry name" value="DUF881"/>
</dbReference>
<dbReference type="Gene3D" id="3.30.70.1880">
    <property type="entry name" value="Protein of unknown function DUF881"/>
    <property type="match status" value="1"/>
</dbReference>
<protein>
    <recommendedName>
        <fullName evidence="6">DUF881 domain-containing protein</fullName>
    </recommendedName>
</protein>
<evidence type="ECO:0008006" key="6">
    <source>
        <dbReference type="Google" id="ProtNLM"/>
    </source>
</evidence>
<keyword evidence="3" id="KW-0472">Membrane</keyword>
<evidence type="ECO:0000256" key="1">
    <source>
        <dbReference type="ARBA" id="ARBA00009108"/>
    </source>
</evidence>
<dbReference type="KEGG" id="tfa:BW733_17150"/>
<dbReference type="EMBL" id="CP019607">
    <property type="protein sequence ID" value="AQP52708.1"/>
    <property type="molecule type" value="Genomic_DNA"/>
</dbReference>
<dbReference type="AlphaFoldDB" id="A0A1Q2D2W0"/>
<evidence type="ECO:0000256" key="2">
    <source>
        <dbReference type="SAM" id="Coils"/>
    </source>
</evidence>
<dbReference type="STRING" id="399497.BW733_17150"/>
<comment type="similarity">
    <text evidence="1">Belongs to the UPF0749 family.</text>
</comment>
<dbReference type="Proteomes" id="UP000188235">
    <property type="component" value="Chromosome"/>
</dbReference>
<keyword evidence="3" id="KW-0812">Transmembrane</keyword>
<dbReference type="GO" id="GO:0005886">
    <property type="term" value="C:plasma membrane"/>
    <property type="evidence" value="ECO:0007669"/>
    <property type="project" value="TreeGrafter"/>
</dbReference>
<evidence type="ECO:0000313" key="4">
    <source>
        <dbReference type="EMBL" id="AQP52708.1"/>
    </source>
</evidence>
<proteinExistence type="inferred from homology"/>
<organism evidence="4 5">
    <name type="scientific">Tessaracoccus flavescens</name>
    <dbReference type="NCBI Taxonomy" id="399497"/>
    <lineage>
        <taxon>Bacteria</taxon>
        <taxon>Bacillati</taxon>
        <taxon>Actinomycetota</taxon>
        <taxon>Actinomycetes</taxon>
        <taxon>Propionibacteriales</taxon>
        <taxon>Propionibacteriaceae</taxon>
        <taxon>Tessaracoccus</taxon>
    </lineage>
</organism>
<keyword evidence="2" id="KW-0175">Coiled coil</keyword>
<reference evidence="4 5" key="1">
    <citation type="journal article" date="2008" name="Int. J. Syst. Evol. Microbiol.">
        <title>Tessaracoccus flavescens sp. nov., isolated from marine sediment.</title>
        <authorList>
            <person name="Lee D.W."/>
            <person name="Lee S.D."/>
        </authorList>
    </citation>
    <scope>NUCLEOTIDE SEQUENCE [LARGE SCALE GENOMIC DNA]</scope>
    <source>
        <strain evidence="4 5">SST-39T</strain>
    </source>
</reference>
<accession>A0A1Q2D2W0</accession>
<name>A0A1Q2D2W0_9ACTN</name>
<dbReference type="PANTHER" id="PTHR37313:SF1">
    <property type="entry name" value="UPF0749 PROTEIN RV1823"/>
    <property type="match status" value="1"/>
</dbReference>
<evidence type="ECO:0000256" key="3">
    <source>
        <dbReference type="SAM" id="Phobius"/>
    </source>
</evidence>
<feature type="transmembrane region" description="Helical" evidence="3">
    <location>
        <begin position="28"/>
        <end position="45"/>
    </location>
</feature>
<feature type="coiled-coil region" evidence="2">
    <location>
        <begin position="58"/>
        <end position="85"/>
    </location>
</feature>
<sequence length="248" mass="26273">MSLLTDLQEGALEPEYLTTRHRRRGGPVLLVTVLLLTVLLTLAVLQTTRGAGTAAEQRQDLLDRIAAARERQTALSDQAAELDAEVRRLGQEGLGDPAQREQLALLEESTGAVAVSGPGIVVVVDDAEDADGTAGLVLAGDVTRLVNGLFVAGAEAISINGRRLTTLTPIRSAGAAITVDYVSLSPPYRLEVIGDPGSLQARFNETSGAAWWHFLTQNYGVSMNITQAENDLSVPADPGMNLRHAEQG</sequence>
<keyword evidence="3" id="KW-1133">Transmembrane helix</keyword>
<keyword evidence="5" id="KW-1185">Reference proteome</keyword>
<gene>
    <name evidence="4" type="ORF">BW733_17150</name>
</gene>